<comment type="caution">
    <text evidence="2">The sequence shown here is derived from an EMBL/GenBank/DDBJ whole genome shotgun (WGS) entry which is preliminary data.</text>
</comment>
<protein>
    <submittedName>
        <fullName evidence="2">Uncharacterized protein</fullName>
    </submittedName>
</protein>
<dbReference type="EMBL" id="JBHRXV010000011">
    <property type="protein sequence ID" value="MFC3713572.1"/>
    <property type="molecule type" value="Genomic_DNA"/>
</dbReference>
<evidence type="ECO:0000313" key="2">
    <source>
        <dbReference type="EMBL" id="MFC3713572.1"/>
    </source>
</evidence>
<accession>A0ABV7XF40</accession>
<dbReference type="RefSeq" id="WP_380862193.1">
    <property type="nucleotide sequence ID" value="NZ_JBHRXV010000011.1"/>
</dbReference>
<keyword evidence="3" id="KW-1185">Reference proteome</keyword>
<name>A0ABV7XF40_9SPHN</name>
<dbReference type="Proteomes" id="UP001595615">
    <property type="component" value="Unassembled WGS sequence"/>
</dbReference>
<sequence>MMRWLAALLMCFGLTAAAVAQPAPTRVAILGVEHAGQLVARGDSPAHLAAFIRRMKPDAICVERAPEPFARGDQYEFTYEIQHVILPVAAAERIALCPFDWMPSGEDQKLGFGLDLEATPEVRQPEGFQGFLFFPEPATLKRTLFAADAPASLQRYRDFASIPAPQASRDIARRLYLYRTYMQAQRIRAAAKAHPGKTLLVVVGEFHKHDLEAILAGDKTIDLVQPSSFGAPTDAEIAASTTHAQLAAILSFNLLGRQAASGNLDLAWLGEVLAAFERDGGSEARLFRLRHDQLSGKLSGANAAKAYRDLAKAPDQPFTWTGVEQGGRVDSFFDAYGNLTVAQRARIEAAKAMLPGKQREADALVAQVGADLSPRKARQLDACWQREAQSARAKR</sequence>
<proteinExistence type="predicted"/>
<feature type="signal peptide" evidence="1">
    <location>
        <begin position="1"/>
        <end position="20"/>
    </location>
</feature>
<evidence type="ECO:0000313" key="3">
    <source>
        <dbReference type="Proteomes" id="UP001595615"/>
    </source>
</evidence>
<reference evidence="3" key="1">
    <citation type="journal article" date="2019" name="Int. J. Syst. Evol. Microbiol.">
        <title>The Global Catalogue of Microorganisms (GCM) 10K type strain sequencing project: providing services to taxonomists for standard genome sequencing and annotation.</title>
        <authorList>
            <consortium name="The Broad Institute Genomics Platform"/>
            <consortium name="The Broad Institute Genome Sequencing Center for Infectious Disease"/>
            <person name="Wu L."/>
            <person name="Ma J."/>
        </authorList>
    </citation>
    <scope>NUCLEOTIDE SEQUENCE [LARGE SCALE GENOMIC DNA]</scope>
    <source>
        <strain evidence="3">KCTC 42644</strain>
    </source>
</reference>
<organism evidence="2 3">
    <name type="scientific">Sphingoaurantiacus capsulatus</name>
    <dbReference type="NCBI Taxonomy" id="1771310"/>
    <lineage>
        <taxon>Bacteria</taxon>
        <taxon>Pseudomonadati</taxon>
        <taxon>Pseudomonadota</taxon>
        <taxon>Alphaproteobacteria</taxon>
        <taxon>Sphingomonadales</taxon>
        <taxon>Sphingosinicellaceae</taxon>
        <taxon>Sphingoaurantiacus</taxon>
    </lineage>
</organism>
<evidence type="ECO:0000256" key="1">
    <source>
        <dbReference type="SAM" id="SignalP"/>
    </source>
</evidence>
<gene>
    <name evidence="2" type="ORF">ACFOMD_13400</name>
</gene>
<keyword evidence="1" id="KW-0732">Signal</keyword>
<feature type="chain" id="PRO_5045258881" evidence="1">
    <location>
        <begin position="21"/>
        <end position="395"/>
    </location>
</feature>